<evidence type="ECO:0000313" key="3">
    <source>
        <dbReference type="Proteomes" id="UP000027222"/>
    </source>
</evidence>
<accession>A0A067TM33</accession>
<reference evidence="3" key="1">
    <citation type="journal article" date="2014" name="Proc. Natl. Acad. Sci. U.S.A.">
        <title>Extensive sampling of basidiomycete genomes demonstrates inadequacy of the white-rot/brown-rot paradigm for wood decay fungi.</title>
        <authorList>
            <person name="Riley R."/>
            <person name="Salamov A.A."/>
            <person name="Brown D.W."/>
            <person name="Nagy L.G."/>
            <person name="Floudas D."/>
            <person name="Held B.W."/>
            <person name="Levasseur A."/>
            <person name="Lombard V."/>
            <person name="Morin E."/>
            <person name="Otillar R."/>
            <person name="Lindquist E.A."/>
            <person name="Sun H."/>
            <person name="LaButti K.M."/>
            <person name="Schmutz J."/>
            <person name="Jabbour D."/>
            <person name="Luo H."/>
            <person name="Baker S.E."/>
            <person name="Pisabarro A.G."/>
            <person name="Walton J.D."/>
            <person name="Blanchette R.A."/>
            <person name="Henrissat B."/>
            <person name="Martin F."/>
            <person name="Cullen D."/>
            <person name="Hibbett D.S."/>
            <person name="Grigoriev I.V."/>
        </authorList>
    </citation>
    <scope>NUCLEOTIDE SEQUENCE [LARGE SCALE GENOMIC DNA]</scope>
    <source>
        <strain evidence="3">CBS 339.88</strain>
    </source>
</reference>
<evidence type="ECO:0000256" key="1">
    <source>
        <dbReference type="SAM" id="MobiDB-lite"/>
    </source>
</evidence>
<name>A0A067TM33_GALM3</name>
<organism evidence="2 3">
    <name type="scientific">Galerina marginata (strain CBS 339.88)</name>
    <dbReference type="NCBI Taxonomy" id="685588"/>
    <lineage>
        <taxon>Eukaryota</taxon>
        <taxon>Fungi</taxon>
        <taxon>Dikarya</taxon>
        <taxon>Basidiomycota</taxon>
        <taxon>Agaricomycotina</taxon>
        <taxon>Agaricomycetes</taxon>
        <taxon>Agaricomycetidae</taxon>
        <taxon>Agaricales</taxon>
        <taxon>Agaricineae</taxon>
        <taxon>Strophariaceae</taxon>
        <taxon>Galerina</taxon>
    </lineage>
</organism>
<dbReference type="Proteomes" id="UP000027222">
    <property type="component" value="Unassembled WGS sequence"/>
</dbReference>
<keyword evidence="3" id="KW-1185">Reference proteome</keyword>
<protein>
    <submittedName>
        <fullName evidence="2">Uncharacterized protein</fullName>
    </submittedName>
</protein>
<dbReference type="EMBL" id="KL142368">
    <property type="protein sequence ID" value="KDR84300.1"/>
    <property type="molecule type" value="Genomic_DNA"/>
</dbReference>
<gene>
    <name evidence="2" type="ORF">GALMADRAFT_706962</name>
</gene>
<feature type="region of interest" description="Disordered" evidence="1">
    <location>
        <begin position="392"/>
        <end position="422"/>
    </location>
</feature>
<sequence>MAKTWTEFDMAWLQLRHQFMQRYDLDKGLYPRDLSDVDDDPPIFDLAQALMANISSQDTNISENSLSARYHCFSEVSKWVTDRNADKLHDEPLQAIVQTNKYLRDIMLFNEANGFDSFTNFCNIATHVESKDMINLYSLPLILHQENLFFFFQSLDPAWSPKEYDTGSRKHKLELAIRLSTHIHNSKYKHSSTAARPTFFLELLRIRVDKDNDSFLWQWVNIFSTFFQNAICVQMPYTLGGTLQTSQHTPRLTRYLAYLSLEGIFSLNEGLGPAIQGTLIDTFQTIAENLNEQMSSPDFREPNLLFYLTGLYLCSEKHYREMFRGAYRSQKTYHTSLDGLISTMWTYKERTIDAGIINSDLEEIYGRETDTWSGPPFRERFSSKWWDFLDSPQDPSHSGSLISSRRSHPSMKELTIPPPPDP</sequence>
<proteinExistence type="predicted"/>
<feature type="compositionally biased region" description="Low complexity" evidence="1">
    <location>
        <begin position="395"/>
        <end position="404"/>
    </location>
</feature>
<dbReference type="HOGENOM" id="CLU_612566_0_0_1"/>
<evidence type="ECO:0000313" key="2">
    <source>
        <dbReference type="EMBL" id="KDR84300.1"/>
    </source>
</evidence>
<dbReference type="AlphaFoldDB" id="A0A067TM33"/>